<comment type="caution">
    <text evidence="3">The sequence shown here is derived from an EMBL/GenBank/DDBJ whole genome shotgun (WGS) entry which is preliminary data.</text>
</comment>
<dbReference type="AlphaFoldDB" id="A0A5C8F2K4"/>
<dbReference type="CDD" id="cd10456">
    <property type="entry name" value="GIY-YIG_UPF0213"/>
    <property type="match status" value="1"/>
</dbReference>
<dbReference type="Proteomes" id="UP000323176">
    <property type="component" value="Unassembled WGS sequence"/>
</dbReference>
<organism evidence="3 4">
    <name type="scientific">Brachyspira pilosicoli</name>
    <name type="common">Serpulina pilosicoli</name>
    <dbReference type="NCBI Taxonomy" id="52584"/>
    <lineage>
        <taxon>Bacteria</taxon>
        <taxon>Pseudomonadati</taxon>
        <taxon>Spirochaetota</taxon>
        <taxon>Spirochaetia</taxon>
        <taxon>Brachyspirales</taxon>
        <taxon>Brachyspiraceae</taxon>
        <taxon>Brachyspira</taxon>
    </lineage>
</organism>
<dbReference type="Gene3D" id="3.40.1440.10">
    <property type="entry name" value="GIY-YIG endonuclease"/>
    <property type="match status" value="1"/>
</dbReference>
<proteinExistence type="inferred from homology"/>
<reference evidence="3 4" key="1">
    <citation type="journal article" date="1992" name="Lakartidningen">
        <title>[Penicillin V and not amoxicillin is the first choice preparation in acute otitis].</title>
        <authorList>
            <person name="Kamme C."/>
            <person name="Lundgren K."/>
            <person name="Prellner K."/>
        </authorList>
    </citation>
    <scope>NUCLEOTIDE SEQUENCE [LARGE SCALE GENOMIC DNA]</scope>
    <source>
        <strain evidence="3 4">PC5538III-hc</strain>
    </source>
</reference>
<comment type="similarity">
    <text evidence="1">Belongs to the UPF0213 family.</text>
</comment>
<sequence>MENDFYYVYMLLCEDGSYYTGTTNNLKERFIKHSKGKGAKYTKAHKPLKILSAWTVENVNIALKIEYYIKKQDKKIKTMFIENKRLLKKYFIKEYSELKNISIKSVSNIDKYNKLIYYK</sequence>
<name>A0A5C8F2K4_BRAPL</name>
<dbReference type="EMBL" id="SAXY01000022">
    <property type="protein sequence ID" value="TXJ44535.1"/>
    <property type="molecule type" value="Genomic_DNA"/>
</dbReference>
<dbReference type="PROSITE" id="PS50164">
    <property type="entry name" value="GIY_YIG"/>
    <property type="match status" value="1"/>
</dbReference>
<evidence type="ECO:0000259" key="2">
    <source>
        <dbReference type="PROSITE" id="PS50164"/>
    </source>
</evidence>
<dbReference type="SUPFAM" id="SSF82771">
    <property type="entry name" value="GIY-YIG endonuclease"/>
    <property type="match status" value="1"/>
</dbReference>
<feature type="domain" description="GIY-YIG" evidence="2">
    <location>
        <begin position="4"/>
        <end position="79"/>
    </location>
</feature>
<evidence type="ECO:0000313" key="3">
    <source>
        <dbReference type="EMBL" id="TXJ44535.1"/>
    </source>
</evidence>
<dbReference type="OrthoDB" id="9807770at2"/>
<dbReference type="PANTHER" id="PTHR34477">
    <property type="entry name" value="UPF0213 PROTEIN YHBQ"/>
    <property type="match status" value="1"/>
</dbReference>
<evidence type="ECO:0000256" key="1">
    <source>
        <dbReference type="ARBA" id="ARBA00007435"/>
    </source>
</evidence>
<accession>A0A5C8F2K4</accession>
<dbReference type="InterPro" id="IPR000305">
    <property type="entry name" value="GIY-YIG_endonuc"/>
</dbReference>
<dbReference type="InterPro" id="IPR050190">
    <property type="entry name" value="UPF0213_domain"/>
</dbReference>
<dbReference type="PANTHER" id="PTHR34477:SF1">
    <property type="entry name" value="UPF0213 PROTEIN YHBQ"/>
    <property type="match status" value="1"/>
</dbReference>
<dbReference type="InterPro" id="IPR035901">
    <property type="entry name" value="GIY-YIG_endonuc_sf"/>
</dbReference>
<protein>
    <submittedName>
        <fullName evidence="3">GIY-YIG nuclease family protein</fullName>
    </submittedName>
</protein>
<evidence type="ECO:0000313" key="4">
    <source>
        <dbReference type="Proteomes" id="UP000323176"/>
    </source>
</evidence>
<dbReference type="Pfam" id="PF01541">
    <property type="entry name" value="GIY-YIG"/>
    <property type="match status" value="1"/>
</dbReference>
<gene>
    <name evidence="3" type="ORF">EPJ72_03415</name>
</gene>